<dbReference type="EMBL" id="FOIR01000001">
    <property type="protein sequence ID" value="SEV85543.1"/>
    <property type="molecule type" value="Genomic_DNA"/>
</dbReference>
<gene>
    <name evidence="2" type="ORF">SAMN05216290_0241</name>
</gene>
<dbReference type="Proteomes" id="UP000199437">
    <property type="component" value="Unassembled WGS sequence"/>
</dbReference>
<dbReference type="AlphaFoldDB" id="A0A1I0MB01"/>
<evidence type="ECO:0000313" key="2">
    <source>
        <dbReference type="EMBL" id="SEV85543.1"/>
    </source>
</evidence>
<keyword evidence="3" id="KW-1185">Reference proteome</keyword>
<name>A0A1I0MB01_9BACT</name>
<proteinExistence type="predicted"/>
<accession>A0A1I0MB01</accession>
<dbReference type="STRING" id="1267423.SAMN05216290_0241"/>
<protein>
    <submittedName>
        <fullName evidence="2">Por secretion system C-terminal sorting domain-containing protein</fullName>
    </submittedName>
</protein>
<feature type="chain" id="PRO_5012746198" evidence="1">
    <location>
        <begin position="16"/>
        <end position="188"/>
    </location>
</feature>
<organism evidence="2 3">
    <name type="scientific">Roseivirga pacifica</name>
    <dbReference type="NCBI Taxonomy" id="1267423"/>
    <lineage>
        <taxon>Bacteria</taxon>
        <taxon>Pseudomonadati</taxon>
        <taxon>Bacteroidota</taxon>
        <taxon>Cytophagia</taxon>
        <taxon>Cytophagales</taxon>
        <taxon>Roseivirgaceae</taxon>
        <taxon>Roseivirga</taxon>
    </lineage>
</organism>
<reference evidence="3" key="1">
    <citation type="submission" date="2016-10" db="EMBL/GenBank/DDBJ databases">
        <authorList>
            <person name="Varghese N."/>
            <person name="Submissions S."/>
        </authorList>
    </citation>
    <scope>NUCLEOTIDE SEQUENCE [LARGE SCALE GENOMIC DNA]</scope>
    <source>
        <strain evidence="3">CGMCC 1.12402</strain>
    </source>
</reference>
<evidence type="ECO:0000313" key="3">
    <source>
        <dbReference type="Proteomes" id="UP000199437"/>
    </source>
</evidence>
<feature type="signal peptide" evidence="1">
    <location>
        <begin position="1"/>
        <end position="15"/>
    </location>
</feature>
<keyword evidence="1" id="KW-0732">Signal</keyword>
<sequence length="188" mass="20553">MLTAVMIMVSTFALANDTKPAVKIEKTGVKTFAVIAYGLNEGETEIAFRDQDGRILYSTTLKGGERYAKKLDLNNLPNGKYVLEVENKATFTATPLEVNAFTAIAQFDGQVSILKPLVHQKGGKLDVILPTEVQADVTIYDNNARKIATETVAGSSLKRFDLSRLEKGDYTVMVKTGGRNFIQSVSLD</sequence>
<evidence type="ECO:0000256" key="1">
    <source>
        <dbReference type="SAM" id="SignalP"/>
    </source>
</evidence>